<dbReference type="EMBL" id="LAZR01000363">
    <property type="protein sequence ID" value="KKN72396.1"/>
    <property type="molecule type" value="Genomic_DNA"/>
</dbReference>
<gene>
    <name evidence="1" type="ORF">LCGC14_0411090</name>
</gene>
<comment type="caution">
    <text evidence="1">The sequence shown here is derived from an EMBL/GenBank/DDBJ whole genome shotgun (WGS) entry which is preliminary data.</text>
</comment>
<name>A0A0F9VFQ7_9ZZZZ</name>
<proteinExistence type="predicted"/>
<accession>A0A0F9VFQ7</accession>
<reference evidence="1" key="1">
    <citation type="journal article" date="2015" name="Nature">
        <title>Complex archaea that bridge the gap between prokaryotes and eukaryotes.</title>
        <authorList>
            <person name="Spang A."/>
            <person name="Saw J.H."/>
            <person name="Jorgensen S.L."/>
            <person name="Zaremba-Niedzwiedzka K."/>
            <person name="Martijn J."/>
            <person name="Lind A.E."/>
            <person name="van Eijk R."/>
            <person name="Schleper C."/>
            <person name="Guy L."/>
            <person name="Ettema T.J."/>
        </authorList>
    </citation>
    <scope>NUCLEOTIDE SEQUENCE</scope>
</reference>
<dbReference type="AlphaFoldDB" id="A0A0F9VFQ7"/>
<sequence>MEKYGWEPIGTITTALTALTNQQRHVRGIGSVVTIGTNAIELDLSIATAEFAEMRLLATGTDADINIAEVYAARGDDDNDDYTHVGQLTATVGTMISRGGTRLYHDTMTWAATDEGFEVLITNSGNNDTAKAWFNTNGYRKILIVVSTLASTSITAEIAFVDRIELPSTPVNDLTVNSASGGEEQLTISSNVAVGANQACKSCLVTWFGTGPVYKREGATATVNSFRLPTESGSGATVVGSPIAYPVRNTNQLNFYSGTDGDTINLDWRS</sequence>
<organism evidence="1">
    <name type="scientific">marine sediment metagenome</name>
    <dbReference type="NCBI Taxonomy" id="412755"/>
    <lineage>
        <taxon>unclassified sequences</taxon>
        <taxon>metagenomes</taxon>
        <taxon>ecological metagenomes</taxon>
    </lineage>
</organism>
<evidence type="ECO:0000313" key="1">
    <source>
        <dbReference type="EMBL" id="KKN72396.1"/>
    </source>
</evidence>
<protein>
    <submittedName>
        <fullName evidence="1">Uncharacterized protein</fullName>
    </submittedName>
</protein>